<dbReference type="Proteomes" id="UP000734854">
    <property type="component" value="Unassembled WGS sequence"/>
</dbReference>
<gene>
    <name evidence="1" type="ORF">ZIOFF_032737</name>
</gene>
<proteinExistence type="predicted"/>
<accession>A0A8J5L1F9</accession>
<evidence type="ECO:0000313" key="2">
    <source>
        <dbReference type="Proteomes" id="UP000734854"/>
    </source>
</evidence>
<dbReference type="EMBL" id="JACMSC010000009">
    <property type="protein sequence ID" value="KAG6507394.1"/>
    <property type="molecule type" value="Genomic_DNA"/>
</dbReference>
<reference evidence="1 2" key="1">
    <citation type="submission" date="2020-08" db="EMBL/GenBank/DDBJ databases">
        <title>Plant Genome Project.</title>
        <authorList>
            <person name="Zhang R.-G."/>
        </authorList>
    </citation>
    <scope>NUCLEOTIDE SEQUENCE [LARGE SCALE GENOMIC DNA]</scope>
    <source>
        <tissue evidence="1">Rhizome</tissue>
    </source>
</reference>
<name>A0A8J5L1F9_ZINOF</name>
<protein>
    <submittedName>
        <fullName evidence="1">Uncharacterized protein</fullName>
    </submittedName>
</protein>
<sequence>MARFHLLHFQTLPDRYRLQPSPLTSSTSSTTDDKGCANQTVASGSAALTALSCALTSQAVSSKFYHTTASSADGGPSFLGLFKCHGDLSASDCFSPAATPFTMYTVSSFPHDPVTQLLYKTIGSRSSASGGSNLEARPSTSSRAAWRAGVLRHQLRIRLHSGTVRGQPFRQ</sequence>
<comment type="caution">
    <text evidence="1">The sequence shown here is derived from an EMBL/GenBank/DDBJ whole genome shotgun (WGS) entry which is preliminary data.</text>
</comment>
<dbReference type="AlphaFoldDB" id="A0A8J5L1F9"/>
<keyword evidence="2" id="KW-1185">Reference proteome</keyword>
<evidence type="ECO:0000313" key="1">
    <source>
        <dbReference type="EMBL" id="KAG6507394.1"/>
    </source>
</evidence>
<organism evidence="1 2">
    <name type="scientific">Zingiber officinale</name>
    <name type="common">Ginger</name>
    <name type="synonym">Amomum zingiber</name>
    <dbReference type="NCBI Taxonomy" id="94328"/>
    <lineage>
        <taxon>Eukaryota</taxon>
        <taxon>Viridiplantae</taxon>
        <taxon>Streptophyta</taxon>
        <taxon>Embryophyta</taxon>
        <taxon>Tracheophyta</taxon>
        <taxon>Spermatophyta</taxon>
        <taxon>Magnoliopsida</taxon>
        <taxon>Liliopsida</taxon>
        <taxon>Zingiberales</taxon>
        <taxon>Zingiberaceae</taxon>
        <taxon>Zingiber</taxon>
    </lineage>
</organism>